<name>A0A367FNL5_9ACTN</name>
<keyword evidence="2" id="KW-1185">Reference proteome</keyword>
<dbReference type="Proteomes" id="UP000253094">
    <property type="component" value="Unassembled WGS sequence"/>
</dbReference>
<reference evidence="1 2" key="1">
    <citation type="submission" date="2018-06" db="EMBL/GenBank/DDBJ databases">
        <title>Sphaerisporangium craniellae sp. nov., isolated from a marine sponge in the South China Sea.</title>
        <authorList>
            <person name="Li L."/>
        </authorList>
    </citation>
    <scope>NUCLEOTIDE SEQUENCE [LARGE SCALE GENOMIC DNA]</scope>
    <source>
        <strain evidence="1 2">CCTCC AA 208026</strain>
    </source>
</reference>
<sequence length="61" mass="6878">MSEIDLDETAWDESCGLTYAEWLQAKNVRPIRHGQSISETTPQGHVITRHADGRQDVTVNL</sequence>
<dbReference type="RefSeq" id="WP_114027608.1">
    <property type="nucleotide sequence ID" value="NZ_QOIL01000003.1"/>
</dbReference>
<accession>A0A367FNL5</accession>
<proteinExistence type="predicted"/>
<evidence type="ECO:0000313" key="2">
    <source>
        <dbReference type="Proteomes" id="UP000253094"/>
    </source>
</evidence>
<organism evidence="1 2">
    <name type="scientific">Sphaerisporangium album</name>
    <dbReference type="NCBI Taxonomy" id="509200"/>
    <lineage>
        <taxon>Bacteria</taxon>
        <taxon>Bacillati</taxon>
        <taxon>Actinomycetota</taxon>
        <taxon>Actinomycetes</taxon>
        <taxon>Streptosporangiales</taxon>
        <taxon>Streptosporangiaceae</taxon>
        <taxon>Sphaerisporangium</taxon>
    </lineage>
</organism>
<dbReference type="EMBL" id="QOIL01000003">
    <property type="protein sequence ID" value="RCG31993.1"/>
    <property type="molecule type" value="Genomic_DNA"/>
</dbReference>
<comment type="caution">
    <text evidence="1">The sequence shown here is derived from an EMBL/GenBank/DDBJ whole genome shotgun (WGS) entry which is preliminary data.</text>
</comment>
<gene>
    <name evidence="1" type="ORF">DQ384_05475</name>
</gene>
<evidence type="ECO:0000313" key="1">
    <source>
        <dbReference type="EMBL" id="RCG31993.1"/>
    </source>
</evidence>
<protein>
    <submittedName>
        <fullName evidence="1">Uncharacterized protein</fullName>
    </submittedName>
</protein>
<dbReference type="AlphaFoldDB" id="A0A367FNL5"/>